<reference evidence="2 3" key="1">
    <citation type="submission" date="2019-05" db="EMBL/GenBank/DDBJ databases">
        <title>Another draft genome of Portunus trituberculatus and its Hox gene families provides insights of decapod evolution.</title>
        <authorList>
            <person name="Jeong J.-H."/>
            <person name="Song I."/>
            <person name="Kim S."/>
            <person name="Choi T."/>
            <person name="Kim D."/>
            <person name="Ryu S."/>
            <person name="Kim W."/>
        </authorList>
    </citation>
    <scope>NUCLEOTIDE SEQUENCE [LARGE SCALE GENOMIC DNA]</scope>
    <source>
        <tissue evidence="2">Muscle</tissue>
    </source>
</reference>
<evidence type="ECO:0000313" key="2">
    <source>
        <dbReference type="EMBL" id="MPC23024.1"/>
    </source>
</evidence>
<evidence type="ECO:0000313" key="3">
    <source>
        <dbReference type="Proteomes" id="UP000324222"/>
    </source>
</evidence>
<proteinExistence type="predicted"/>
<evidence type="ECO:0000256" key="1">
    <source>
        <dbReference type="SAM" id="MobiDB-lite"/>
    </source>
</evidence>
<gene>
    <name evidence="2" type="ORF">E2C01_016059</name>
</gene>
<protein>
    <submittedName>
        <fullName evidence="2">Uncharacterized protein</fullName>
    </submittedName>
</protein>
<dbReference type="AlphaFoldDB" id="A0A5B7DPR3"/>
<dbReference type="Proteomes" id="UP000324222">
    <property type="component" value="Unassembled WGS sequence"/>
</dbReference>
<comment type="caution">
    <text evidence="2">The sequence shown here is derived from an EMBL/GenBank/DDBJ whole genome shotgun (WGS) entry which is preliminary data.</text>
</comment>
<name>A0A5B7DPR3_PORTR</name>
<sequence length="83" mass="8484">MAGVWPCPLQLLPGAGPREPPLCQDTITLRRGRESTDGGGGGFHSHPPPSLSGRWGAESVYPGLMGVPGGARWDGGVQGAPNP</sequence>
<accession>A0A5B7DPR3</accession>
<keyword evidence="3" id="KW-1185">Reference proteome</keyword>
<feature type="region of interest" description="Disordered" evidence="1">
    <location>
        <begin position="1"/>
        <end position="57"/>
    </location>
</feature>
<organism evidence="2 3">
    <name type="scientific">Portunus trituberculatus</name>
    <name type="common">Swimming crab</name>
    <name type="synonym">Neptunus trituberculatus</name>
    <dbReference type="NCBI Taxonomy" id="210409"/>
    <lineage>
        <taxon>Eukaryota</taxon>
        <taxon>Metazoa</taxon>
        <taxon>Ecdysozoa</taxon>
        <taxon>Arthropoda</taxon>
        <taxon>Crustacea</taxon>
        <taxon>Multicrustacea</taxon>
        <taxon>Malacostraca</taxon>
        <taxon>Eumalacostraca</taxon>
        <taxon>Eucarida</taxon>
        <taxon>Decapoda</taxon>
        <taxon>Pleocyemata</taxon>
        <taxon>Brachyura</taxon>
        <taxon>Eubrachyura</taxon>
        <taxon>Portunoidea</taxon>
        <taxon>Portunidae</taxon>
        <taxon>Portuninae</taxon>
        <taxon>Portunus</taxon>
    </lineage>
</organism>
<dbReference type="EMBL" id="VSRR010001156">
    <property type="protein sequence ID" value="MPC23024.1"/>
    <property type="molecule type" value="Genomic_DNA"/>
</dbReference>